<evidence type="ECO:0000313" key="3">
    <source>
        <dbReference type="Proteomes" id="UP000626109"/>
    </source>
</evidence>
<evidence type="ECO:0000313" key="1">
    <source>
        <dbReference type="EMBL" id="CAE8635132.1"/>
    </source>
</evidence>
<keyword evidence="4" id="KW-1185">Reference proteome</keyword>
<dbReference type="AlphaFoldDB" id="A0A813LZH4"/>
<accession>A0A813LZH4</accession>
<protein>
    <submittedName>
        <fullName evidence="2">Uncharacterized protein</fullName>
    </submittedName>
</protein>
<evidence type="ECO:0000313" key="2">
    <source>
        <dbReference type="EMBL" id="CAE8742436.1"/>
    </source>
</evidence>
<gene>
    <name evidence="1" type="ORF">PGLA1383_LOCUS50738</name>
    <name evidence="2" type="ORF">PGLA2088_LOCUS50974</name>
</gene>
<dbReference type="Proteomes" id="UP000654075">
    <property type="component" value="Unassembled WGS sequence"/>
</dbReference>
<proteinExistence type="predicted"/>
<dbReference type="EMBL" id="CAJNNV010031245">
    <property type="protein sequence ID" value="CAE8635132.1"/>
    <property type="molecule type" value="Genomic_DNA"/>
</dbReference>
<organism evidence="2 3">
    <name type="scientific">Polarella glacialis</name>
    <name type="common">Dinoflagellate</name>
    <dbReference type="NCBI Taxonomy" id="89957"/>
    <lineage>
        <taxon>Eukaryota</taxon>
        <taxon>Sar</taxon>
        <taxon>Alveolata</taxon>
        <taxon>Dinophyceae</taxon>
        <taxon>Suessiales</taxon>
        <taxon>Suessiaceae</taxon>
        <taxon>Polarella</taxon>
    </lineage>
</organism>
<sequence length="100" mass="10939">MPSKSFSILAPVVVETVLVVEWTIQQLTVELLCSLPSARWCRLALPVLRPTSVEWRPVVGEVLAVAAGAQTSARQKEPLALVGLEVLLLERRRAVLGRPC</sequence>
<reference evidence="2" key="1">
    <citation type="submission" date="2021-02" db="EMBL/GenBank/DDBJ databases">
        <authorList>
            <person name="Dougan E. K."/>
            <person name="Rhodes N."/>
            <person name="Thang M."/>
            <person name="Chan C."/>
        </authorList>
    </citation>
    <scope>NUCLEOTIDE SEQUENCE</scope>
</reference>
<evidence type="ECO:0000313" key="4">
    <source>
        <dbReference type="Proteomes" id="UP000654075"/>
    </source>
</evidence>
<dbReference type="Proteomes" id="UP000626109">
    <property type="component" value="Unassembled WGS sequence"/>
</dbReference>
<dbReference type="EMBL" id="CAJNNW010037506">
    <property type="protein sequence ID" value="CAE8742436.1"/>
    <property type="molecule type" value="Genomic_DNA"/>
</dbReference>
<comment type="caution">
    <text evidence="2">The sequence shown here is derived from an EMBL/GenBank/DDBJ whole genome shotgun (WGS) entry which is preliminary data.</text>
</comment>
<name>A0A813LZH4_POLGL</name>